<dbReference type="InterPro" id="IPR006379">
    <property type="entry name" value="HAD-SF_hydro_IIB"/>
</dbReference>
<dbReference type="SFLD" id="SFLDS00003">
    <property type="entry name" value="Haloacid_Dehalogenase"/>
    <property type="match status" value="1"/>
</dbReference>
<dbReference type="NCBIfam" id="TIGR00099">
    <property type="entry name" value="Cof-subfamily"/>
    <property type="match status" value="1"/>
</dbReference>
<dbReference type="EMBL" id="LDPH01000002">
    <property type="protein sequence ID" value="KLV28076.1"/>
    <property type="molecule type" value="Genomic_DNA"/>
</dbReference>
<dbReference type="AlphaFoldDB" id="A0A0J1IQ39"/>
<reference evidence="1 2" key="1">
    <citation type="submission" date="2015-05" db="EMBL/GenBank/DDBJ databases">
        <title>Whole genome sequence and identification of bacterial endophytes from Costus igneus.</title>
        <authorList>
            <person name="Lee Y.P."/>
            <person name="Gan H.M."/>
            <person name="Eng W."/>
            <person name="Wheatley M.S."/>
            <person name="Caraballo A."/>
            <person name="Polter S."/>
            <person name="Savka M.A."/>
            <person name="Hudson A.O."/>
        </authorList>
    </citation>
    <scope>NUCLEOTIDE SEQUENCE [LARGE SCALE GENOMIC DNA]</scope>
    <source>
        <strain evidence="1 2">RIT379</strain>
    </source>
</reference>
<dbReference type="InterPro" id="IPR000150">
    <property type="entry name" value="Cof"/>
</dbReference>
<dbReference type="GeneID" id="56349870"/>
<dbReference type="PROSITE" id="PS01229">
    <property type="entry name" value="COF_2"/>
    <property type="match status" value="1"/>
</dbReference>
<dbReference type="SFLD" id="SFLDG01140">
    <property type="entry name" value="C2.B:_Phosphomannomutase_and_P"/>
    <property type="match status" value="1"/>
</dbReference>
<keyword evidence="2" id="KW-1185">Reference proteome</keyword>
<dbReference type="RefSeq" id="WP_047940629.1">
    <property type="nucleotide sequence ID" value="NZ_CP053989.1"/>
</dbReference>
<dbReference type="InterPro" id="IPR023214">
    <property type="entry name" value="HAD_sf"/>
</dbReference>
<dbReference type="SFLD" id="SFLDG01144">
    <property type="entry name" value="C2.B.4:_PGP_Like"/>
    <property type="match status" value="1"/>
</dbReference>
<dbReference type="PANTHER" id="PTHR10000">
    <property type="entry name" value="PHOSPHOSERINE PHOSPHATASE"/>
    <property type="match status" value="1"/>
</dbReference>
<dbReference type="Gene3D" id="3.40.50.1000">
    <property type="entry name" value="HAD superfamily/HAD-like"/>
    <property type="match status" value="1"/>
</dbReference>
<protein>
    <submittedName>
        <fullName evidence="1">Phosphatase</fullName>
    </submittedName>
</protein>
<organism evidence="1 2">
    <name type="scientific">Niallia circulans</name>
    <name type="common">Bacillus circulans</name>
    <dbReference type="NCBI Taxonomy" id="1397"/>
    <lineage>
        <taxon>Bacteria</taxon>
        <taxon>Bacillati</taxon>
        <taxon>Bacillota</taxon>
        <taxon>Bacilli</taxon>
        <taxon>Bacillales</taxon>
        <taxon>Bacillaceae</taxon>
        <taxon>Niallia</taxon>
    </lineage>
</organism>
<gene>
    <name evidence="1" type="ORF">ABW02_04120</name>
</gene>
<comment type="caution">
    <text evidence="1">The sequence shown here is derived from an EMBL/GenBank/DDBJ whole genome shotgun (WGS) entry which is preliminary data.</text>
</comment>
<dbReference type="PATRIC" id="fig|1397.4.peg.2113"/>
<accession>A0A0J1IQ39</accession>
<dbReference type="SUPFAM" id="SSF56784">
    <property type="entry name" value="HAD-like"/>
    <property type="match status" value="1"/>
</dbReference>
<dbReference type="GO" id="GO:0000287">
    <property type="term" value="F:magnesium ion binding"/>
    <property type="evidence" value="ECO:0007669"/>
    <property type="project" value="TreeGrafter"/>
</dbReference>
<proteinExistence type="predicted"/>
<dbReference type="Pfam" id="PF08282">
    <property type="entry name" value="Hydrolase_3"/>
    <property type="match status" value="1"/>
</dbReference>
<dbReference type="OrthoDB" id="9806027at2"/>
<dbReference type="CDD" id="cd07516">
    <property type="entry name" value="HAD_Pase"/>
    <property type="match status" value="1"/>
</dbReference>
<dbReference type="InterPro" id="IPR036412">
    <property type="entry name" value="HAD-like_sf"/>
</dbReference>
<dbReference type="NCBIfam" id="TIGR01484">
    <property type="entry name" value="HAD-SF-IIB"/>
    <property type="match status" value="1"/>
</dbReference>
<evidence type="ECO:0000313" key="1">
    <source>
        <dbReference type="EMBL" id="KLV28076.1"/>
    </source>
</evidence>
<evidence type="ECO:0000313" key="2">
    <source>
        <dbReference type="Proteomes" id="UP000036045"/>
    </source>
</evidence>
<sequence>MITCIVTDLDGTLLNHESKISPENAASLKSAQEKGIEVIVATGRNYPDVMEIFKETGLKTWVIGANGATIHDPEGNLFDHLPMDKPKAMSLLQWLDERDYYYEVFSSDYLYSPQRGRQLIAIELDRLCTANPQISREELEKHATIQFSQTGFSYIDSYKEIENPAIDVYNILAFSFDKEKLDAGWKTFEDDSAITLVSSGTYNFEFEHKDASKGNALTKLANHLGIHLKDVLAMGDSMNDLSMLIKVGYPVAMGNARQDVKDASQEVAETNDQDGVANTIKRIVLSSITI</sequence>
<name>A0A0J1IQ39_NIACI</name>
<dbReference type="Proteomes" id="UP000036045">
    <property type="component" value="Unassembled WGS sequence"/>
</dbReference>
<dbReference type="PANTHER" id="PTHR10000:SF55">
    <property type="entry name" value="5-AMINO-6-(5-PHOSPHO-D-RIBITYLAMINO)URACIL PHOSPHATASE YCSE"/>
    <property type="match status" value="1"/>
</dbReference>
<dbReference type="GO" id="GO:0016791">
    <property type="term" value="F:phosphatase activity"/>
    <property type="evidence" value="ECO:0007669"/>
    <property type="project" value="UniProtKB-ARBA"/>
</dbReference>
<dbReference type="Gene3D" id="3.30.1240.10">
    <property type="match status" value="1"/>
</dbReference>
<dbReference type="GO" id="GO:0005829">
    <property type="term" value="C:cytosol"/>
    <property type="evidence" value="ECO:0007669"/>
    <property type="project" value="TreeGrafter"/>
</dbReference>